<evidence type="ECO:0000256" key="1">
    <source>
        <dbReference type="ARBA" id="ARBA00007422"/>
    </source>
</evidence>
<dbReference type="UniPathway" id="UPA00109">
    <property type="reaction ID" value="UER00189"/>
</dbReference>
<keyword evidence="3" id="KW-0963">Cytoplasm</keyword>
<dbReference type="PROSITE" id="PS51440">
    <property type="entry name" value="TIM_2"/>
    <property type="match status" value="1"/>
</dbReference>
<dbReference type="InterPro" id="IPR035990">
    <property type="entry name" value="TIM_sf"/>
</dbReference>
<evidence type="ECO:0000256" key="3">
    <source>
        <dbReference type="RuleBase" id="RU363013"/>
    </source>
</evidence>
<dbReference type="AlphaFoldDB" id="A0A2H0ULR0"/>
<dbReference type="GO" id="GO:0006094">
    <property type="term" value="P:gluconeogenesis"/>
    <property type="evidence" value="ECO:0007669"/>
    <property type="project" value="UniProtKB-UniPathway"/>
</dbReference>
<dbReference type="SUPFAM" id="SSF51351">
    <property type="entry name" value="Triosephosphate isomerase (TIM)"/>
    <property type="match status" value="1"/>
</dbReference>
<name>A0A2H0ULR0_9BACT</name>
<comment type="pathway">
    <text evidence="3">Carbohydrate degradation; glycolysis; D-glyceraldehyde 3-phosphate from glycerone phosphate: step 1/1.</text>
</comment>
<comment type="subcellular location">
    <subcellularLocation>
        <location evidence="3">Cytoplasm</location>
    </subcellularLocation>
</comment>
<organism evidence="4 5">
    <name type="scientific">Candidatus Harrisonbacteria bacterium CG10_big_fil_rev_8_21_14_0_10_49_15</name>
    <dbReference type="NCBI Taxonomy" id="1974587"/>
    <lineage>
        <taxon>Bacteria</taxon>
        <taxon>Candidatus Harrisoniibacteriota</taxon>
    </lineage>
</organism>
<dbReference type="NCBIfam" id="TIGR00419">
    <property type="entry name" value="tim"/>
    <property type="match status" value="1"/>
</dbReference>
<dbReference type="Proteomes" id="UP000229526">
    <property type="component" value="Unassembled WGS sequence"/>
</dbReference>
<dbReference type="InterPro" id="IPR000652">
    <property type="entry name" value="Triosephosphate_isomerase"/>
</dbReference>
<comment type="pathway">
    <text evidence="3">Carbohydrate biosynthesis; gluconeogenesis.</text>
</comment>
<reference evidence="5" key="1">
    <citation type="submission" date="2017-09" db="EMBL/GenBank/DDBJ databases">
        <title>Depth-based differentiation of microbial function through sediment-hosted aquifers and enrichment of novel symbionts in the deep terrestrial subsurface.</title>
        <authorList>
            <person name="Probst A.J."/>
            <person name="Ladd B."/>
            <person name="Jarett J.K."/>
            <person name="Geller-Mcgrath D.E."/>
            <person name="Sieber C.M.K."/>
            <person name="Emerson J.B."/>
            <person name="Anantharaman K."/>
            <person name="Thomas B.C."/>
            <person name="Malmstrom R."/>
            <person name="Stieglmeier M."/>
            <person name="Klingl A."/>
            <person name="Woyke T."/>
            <person name="Ryan C.M."/>
            <person name="Banfield J.F."/>
        </authorList>
    </citation>
    <scope>NUCLEOTIDE SEQUENCE [LARGE SCALE GENOMIC DNA]</scope>
</reference>
<proteinExistence type="inferred from homology"/>
<dbReference type="GO" id="GO:0046166">
    <property type="term" value="P:glyceraldehyde-3-phosphate biosynthetic process"/>
    <property type="evidence" value="ECO:0007669"/>
    <property type="project" value="TreeGrafter"/>
</dbReference>
<dbReference type="GO" id="GO:0004807">
    <property type="term" value="F:triose-phosphate isomerase activity"/>
    <property type="evidence" value="ECO:0007669"/>
    <property type="project" value="UniProtKB-UniRule"/>
</dbReference>
<protein>
    <recommendedName>
        <fullName evidence="3">Triosephosphate isomerase</fullName>
        <ecNumber evidence="3">5.3.1.1</ecNumber>
    </recommendedName>
</protein>
<keyword evidence="3" id="KW-0324">Glycolysis</keyword>
<dbReference type="UniPathway" id="UPA00138"/>
<dbReference type="EMBL" id="PFBD01000008">
    <property type="protein sequence ID" value="PIR87331.1"/>
    <property type="molecule type" value="Genomic_DNA"/>
</dbReference>
<dbReference type="Gene3D" id="3.20.20.70">
    <property type="entry name" value="Aldolase class I"/>
    <property type="match status" value="1"/>
</dbReference>
<dbReference type="PANTHER" id="PTHR21139:SF42">
    <property type="entry name" value="TRIOSEPHOSPHATE ISOMERASE"/>
    <property type="match status" value="1"/>
</dbReference>
<accession>A0A2H0ULR0</accession>
<evidence type="ECO:0000256" key="2">
    <source>
        <dbReference type="ARBA" id="ARBA00023235"/>
    </source>
</evidence>
<evidence type="ECO:0000313" key="5">
    <source>
        <dbReference type="Proteomes" id="UP000229526"/>
    </source>
</evidence>
<keyword evidence="2 3" id="KW-0413">Isomerase</keyword>
<dbReference type="Pfam" id="PF00121">
    <property type="entry name" value="TIM"/>
    <property type="match status" value="1"/>
</dbReference>
<comment type="subunit">
    <text evidence="3">Homodimer.</text>
</comment>
<keyword evidence="3" id="KW-0312">Gluconeogenesis</keyword>
<comment type="catalytic activity">
    <reaction evidence="3">
        <text>D-glyceraldehyde 3-phosphate = dihydroxyacetone phosphate</text>
        <dbReference type="Rhea" id="RHEA:18585"/>
        <dbReference type="ChEBI" id="CHEBI:57642"/>
        <dbReference type="ChEBI" id="CHEBI:59776"/>
        <dbReference type="EC" id="5.3.1.1"/>
    </reaction>
</comment>
<comment type="similarity">
    <text evidence="1 3">Belongs to the triosephosphate isomerase family.</text>
</comment>
<dbReference type="EC" id="5.3.1.1" evidence="3"/>
<dbReference type="GO" id="GO:0005829">
    <property type="term" value="C:cytosol"/>
    <property type="evidence" value="ECO:0007669"/>
    <property type="project" value="TreeGrafter"/>
</dbReference>
<dbReference type="PANTHER" id="PTHR21139">
    <property type="entry name" value="TRIOSEPHOSPHATE ISOMERASE"/>
    <property type="match status" value="1"/>
</dbReference>
<dbReference type="GO" id="GO:0019563">
    <property type="term" value="P:glycerol catabolic process"/>
    <property type="evidence" value="ECO:0007669"/>
    <property type="project" value="TreeGrafter"/>
</dbReference>
<comment type="caution">
    <text evidence="4">The sequence shown here is derived from an EMBL/GenBank/DDBJ whole genome shotgun (WGS) entry which is preliminary data.</text>
</comment>
<sequence length="248" mass="26929">MKKLLMANWKMNPKTEKEAIRLAKASDAANVVVYPPFPFLPAVAKALKKATLGAQDLFWEAETGPYTGEVSARELKSVGVEYVIIGHSSRRALGEKDEVIAKKVQAALSVGLVPILCVGEVLEEREAGRAQEVVDKQLRTVLSQLPLVAHGQLFVAYEPVWAISTTPHSSGLQSLSAEEAPAKSVELIRYMQHMVSTIQMETKFLYGGSVNLKNVQEVFGYDEIDGALVGGASLKAAEFGKMIKEVST</sequence>
<dbReference type="GO" id="GO:0006096">
    <property type="term" value="P:glycolytic process"/>
    <property type="evidence" value="ECO:0007669"/>
    <property type="project" value="UniProtKB-UniRule"/>
</dbReference>
<gene>
    <name evidence="4" type="primary">tpiA</name>
    <name evidence="4" type="ORF">COU11_01110</name>
</gene>
<dbReference type="CDD" id="cd00311">
    <property type="entry name" value="TIM"/>
    <property type="match status" value="1"/>
</dbReference>
<evidence type="ECO:0000313" key="4">
    <source>
        <dbReference type="EMBL" id="PIR87331.1"/>
    </source>
</evidence>
<dbReference type="InterPro" id="IPR013785">
    <property type="entry name" value="Aldolase_TIM"/>
</dbReference>